<dbReference type="WBParaSite" id="ECPE_0000598901-mRNA-1">
    <property type="protein sequence ID" value="ECPE_0000598901-mRNA-1"/>
    <property type="gene ID" value="ECPE_0000598901"/>
</dbReference>
<accession>A0A183AG91</accession>
<dbReference type="AlphaFoldDB" id="A0A183AG91"/>
<evidence type="ECO:0000313" key="2">
    <source>
        <dbReference type="Proteomes" id="UP000272942"/>
    </source>
</evidence>
<reference evidence="1 2" key="2">
    <citation type="submission" date="2018-11" db="EMBL/GenBank/DDBJ databases">
        <authorList>
            <consortium name="Pathogen Informatics"/>
        </authorList>
    </citation>
    <scope>NUCLEOTIDE SEQUENCE [LARGE SCALE GENOMIC DNA]</scope>
    <source>
        <strain evidence="1 2">Egypt</strain>
    </source>
</reference>
<name>A0A183AG91_9TREM</name>
<gene>
    <name evidence="1" type="ORF">ECPE_LOCUS5976</name>
</gene>
<evidence type="ECO:0000313" key="1">
    <source>
        <dbReference type="EMBL" id="VDP77080.1"/>
    </source>
</evidence>
<dbReference type="Proteomes" id="UP000272942">
    <property type="component" value="Unassembled WGS sequence"/>
</dbReference>
<dbReference type="EMBL" id="UZAN01042901">
    <property type="protein sequence ID" value="VDP77080.1"/>
    <property type="molecule type" value="Genomic_DNA"/>
</dbReference>
<keyword evidence="2" id="KW-1185">Reference proteome</keyword>
<reference evidence="3" key="1">
    <citation type="submission" date="2016-06" db="UniProtKB">
        <authorList>
            <consortium name="WormBaseParasite"/>
        </authorList>
    </citation>
    <scope>IDENTIFICATION</scope>
</reference>
<evidence type="ECO:0000313" key="3">
    <source>
        <dbReference type="WBParaSite" id="ECPE_0000598901-mRNA-1"/>
    </source>
</evidence>
<organism evidence="3">
    <name type="scientific">Echinostoma caproni</name>
    <dbReference type="NCBI Taxonomy" id="27848"/>
    <lineage>
        <taxon>Eukaryota</taxon>
        <taxon>Metazoa</taxon>
        <taxon>Spiralia</taxon>
        <taxon>Lophotrochozoa</taxon>
        <taxon>Platyhelminthes</taxon>
        <taxon>Trematoda</taxon>
        <taxon>Digenea</taxon>
        <taxon>Plagiorchiida</taxon>
        <taxon>Echinostomata</taxon>
        <taxon>Echinostomatoidea</taxon>
        <taxon>Echinostomatidae</taxon>
        <taxon>Echinostoma</taxon>
    </lineage>
</organism>
<protein>
    <submittedName>
        <fullName evidence="3">Guanylate cyclase domain-containing protein</fullName>
    </submittedName>
</protein>
<sequence>ALYDAACPSGVGFVNLGTACILSYYRTVNYCTAHQICEAASFTTGYRLYVVGRQVSQVATSYASMTIKPTSITALLYRSGAGRANWSVGDPGYATFLTSVTDTSIPWLSGQLTNIQERVGMLNYSSLYDATQNALNTYVVVCQLSTVSQDNSLELFGKDLPTVMASLFLPDTVNFGCFDSTTAISLQSCAYKRLLACSVRGFSAPQLVVRFGWHVGQIS</sequence>
<proteinExistence type="predicted"/>